<dbReference type="InterPro" id="IPR011767">
    <property type="entry name" value="GLR_AS"/>
</dbReference>
<dbReference type="PROSITE" id="PS00195">
    <property type="entry name" value="GLUTAREDOXIN_1"/>
    <property type="match status" value="1"/>
</dbReference>
<evidence type="ECO:0008006" key="2">
    <source>
        <dbReference type="Google" id="ProtNLM"/>
    </source>
</evidence>
<organism evidence="1">
    <name type="scientific">candidate division WOR-3 bacterium</name>
    <dbReference type="NCBI Taxonomy" id="2052148"/>
    <lineage>
        <taxon>Bacteria</taxon>
        <taxon>Bacteria division WOR-3</taxon>
    </lineage>
</organism>
<dbReference type="SUPFAM" id="SSF52833">
    <property type="entry name" value="Thioredoxin-like"/>
    <property type="match status" value="1"/>
</dbReference>
<evidence type="ECO:0000313" key="1">
    <source>
        <dbReference type="EMBL" id="HHR48483.1"/>
    </source>
</evidence>
<proteinExistence type="predicted"/>
<protein>
    <recommendedName>
        <fullName evidence="2">Thioredoxin-like fold domain-containing protein</fullName>
    </recommendedName>
</protein>
<reference evidence="1" key="1">
    <citation type="journal article" date="2020" name="mSystems">
        <title>Genome- and Community-Level Interaction Insights into Carbon Utilization and Element Cycling Functions of Hydrothermarchaeota in Hydrothermal Sediment.</title>
        <authorList>
            <person name="Zhou Z."/>
            <person name="Liu Y."/>
            <person name="Xu W."/>
            <person name="Pan J."/>
            <person name="Luo Z.H."/>
            <person name="Li M."/>
        </authorList>
    </citation>
    <scope>NUCLEOTIDE SEQUENCE [LARGE SCALE GENOMIC DNA]</scope>
    <source>
        <strain evidence="1">SpSt-791</strain>
    </source>
</reference>
<dbReference type="PROSITE" id="PS51257">
    <property type="entry name" value="PROKAR_LIPOPROTEIN"/>
    <property type="match status" value="1"/>
</dbReference>
<dbReference type="EMBL" id="DTHS01000017">
    <property type="protein sequence ID" value="HHR48483.1"/>
    <property type="molecule type" value="Genomic_DNA"/>
</dbReference>
<accession>A0A7V6CMY6</accession>
<comment type="caution">
    <text evidence="1">The sequence shown here is derived from an EMBL/GenBank/DDBJ whole genome shotgun (WGS) entry which is preliminary data.</text>
</comment>
<name>A0A7V6CMY6_UNCW3</name>
<sequence>MRILNFLILFIFLFGFSCSETPKIEFQGKRIVLAELFTFARCPYCPYAYYALDSLKKEFGDSLIIIAYHRNLLGDTLSPSIVEKRREFYYESGGEPAVFFNGFGPIRTENPEDNYPTYKNEILKAGSKKLKILPTIEKVNDSLKISLFAIDTFLNRDNRLLALILEDDVYFKQAGAKDSIYHCVFRGFLACEQGIKLNLNYLDSLKISLKIPHLNEKQYLVFFVQDFNTKEIFTGGIFKKER</sequence>
<gene>
    <name evidence="1" type="ORF">ENV79_02420</name>
</gene>
<dbReference type="AlphaFoldDB" id="A0A7V6CMY6"/>
<dbReference type="InterPro" id="IPR036249">
    <property type="entry name" value="Thioredoxin-like_sf"/>
</dbReference>